<keyword evidence="2" id="KW-1185">Reference proteome</keyword>
<evidence type="ECO:0000313" key="2">
    <source>
        <dbReference type="Proteomes" id="UP001144978"/>
    </source>
</evidence>
<comment type="caution">
    <text evidence="1">The sequence shown here is derived from an EMBL/GenBank/DDBJ whole genome shotgun (WGS) entry which is preliminary data.</text>
</comment>
<dbReference type="EMBL" id="JANSHE010000940">
    <property type="protein sequence ID" value="KAJ3005758.1"/>
    <property type="molecule type" value="Genomic_DNA"/>
</dbReference>
<organism evidence="1 2">
    <name type="scientific">Trametes sanguinea</name>
    <dbReference type="NCBI Taxonomy" id="158606"/>
    <lineage>
        <taxon>Eukaryota</taxon>
        <taxon>Fungi</taxon>
        <taxon>Dikarya</taxon>
        <taxon>Basidiomycota</taxon>
        <taxon>Agaricomycotina</taxon>
        <taxon>Agaricomycetes</taxon>
        <taxon>Polyporales</taxon>
        <taxon>Polyporaceae</taxon>
        <taxon>Trametes</taxon>
    </lineage>
</organism>
<accession>A0ACC1Q256</accession>
<proteinExistence type="predicted"/>
<name>A0ACC1Q256_9APHY</name>
<dbReference type="Proteomes" id="UP001144978">
    <property type="component" value="Unassembled WGS sequence"/>
</dbReference>
<evidence type="ECO:0000313" key="1">
    <source>
        <dbReference type="EMBL" id="KAJ3005758.1"/>
    </source>
</evidence>
<protein>
    <submittedName>
        <fullName evidence="1">Uncharacterized protein</fullName>
    </submittedName>
</protein>
<sequence length="152" mass="16855">MSERSSALPTAGARDSEWVVAWDESRRNSGAKIKIHEVSWGPWLELWKAKTKFTDAIGSARPDLTPRLAAPLSCAFAVDILEYIRDYRLLRHTVAVNEPGVQYGHSESPRPRCHPSRQAQTQDARPDLRSGGNFPSIFAAQAGLLAYTLTLP</sequence>
<gene>
    <name evidence="1" type="ORF">NUW54_g4201</name>
</gene>
<reference evidence="1" key="1">
    <citation type="submission" date="2022-08" db="EMBL/GenBank/DDBJ databases">
        <title>Genome Sequence of Pycnoporus sanguineus.</title>
        <authorList>
            <person name="Buettner E."/>
        </authorList>
    </citation>
    <scope>NUCLEOTIDE SEQUENCE</scope>
    <source>
        <strain evidence="1">CG-C14</strain>
    </source>
</reference>